<sequence length="114" mass="12686">MKVRNGRLGISKRGNEEEAKEEREVWENKGETRGGGGGGGRHTWKWEKVGVVDRALLNQLYRLLPIGQPESRSQGRDWSVYHAPRLIIGAHLGEGGRGLVGVMGWVWSQAWGKA</sequence>
<name>A0A5B7K928_PORTR</name>
<protein>
    <submittedName>
        <fullName evidence="2">Uncharacterized protein</fullName>
    </submittedName>
</protein>
<evidence type="ECO:0000256" key="1">
    <source>
        <dbReference type="SAM" id="MobiDB-lite"/>
    </source>
</evidence>
<keyword evidence="3" id="KW-1185">Reference proteome</keyword>
<evidence type="ECO:0000313" key="2">
    <source>
        <dbReference type="EMBL" id="MPD01155.1"/>
    </source>
</evidence>
<comment type="caution">
    <text evidence="2">The sequence shown here is derived from an EMBL/GenBank/DDBJ whole genome shotgun (WGS) entry which is preliminary data.</text>
</comment>
<reference evidence="2 3" key="1">
    <citation type="submission" date="2019-05" db="EMBL/GenBank/DDBJ databases">
        <title>Another draft genome of Portunus trituberculatus and its Hox gene families provides insights of decapod evolution.</title>
        <authorList>
            <person name="Jeong J.-H."/>
            <person name="Song I."/>
            <person name="Kim S."/>
            <person name="Choi T."/>
            <person name="Kim D."/>
            <person name="Ryu S."/>
            <person name="Kim W."/>
        </authorList>
    </citation>
    <scope>NUCLEOTIDE SEQUENCE [LARGE SCALE GENOMIC DNA]</scope>
    <source>
        <tissue evidence="2">Muscle</tissue>
    </source>
</reference>
<dbReference type="AlphaFoldDB" id="A0A5B7K928"/>
<evidence type="ECO:0000313" key="3">
    <source>
        <dbReference type="Proteomes" id="UP000324222"/>
    </source>
</evidence>
<feature type="compositionally biased region" description="Basic and acidic residues" evidence="1">
    <location>
        <begin position="13"/>
        <end position="32"/>
    </location>
</feature>
<dbReference type="EMBL" id="VSRR010125974">
    <property type="protein sequence ID" value="MPD01155.1"/>
    <property type="molecule type" value="Genomic_DNA"/>
</dbReference>
<proteinExistence type="predicted"/>
<gene>
    <name evidence="2" type="ORF">E2C01_096671</name>
</gene>
<feature type="region of interest" description="Disordered" evidence="1">
    <location>
        <begin position="1"/>
        <end position="42"/>
    </location>
</feature>
<organism evidence="2 3">
    <name type="scientific">Portunus trituberculatus</name>
    <name type="common">Swimming crab</name>
    <name type="synonym">Neptunus trituberculatus</name>
    <dbReference type="NCBI Taxonomy" id="210409"/>
    <lineage>
        <taxon>Eukaryota</taxon>
        <taxon>Metazoa</taxon>
        <taxon>Ecdysozoa</taxon>
        <taxon>Arthropoda</taxon>
        <taxon>Crustacea</taxon>
        <taxon>Multicrustacea</taxon>
        <taxon>Malacostraca</taxon>
        <taxon>Eumalacostraca</taxon>
        <taxon>Eucarida</taxon>
        <taxon>Decapoda</taxon>
        <taxon>Pleocyemata</taxon>
        <taxon>Brachyura</taxon>
        <taxon>Eubrachyura</taxon>
        <taxon>Portunoidea</taxon>
        <taxon>Portunidae</taxon>
        <taxon>Portuninae</taxon>
        <taxon>Portunus</taxon>
    </lineage>
</organism>
<accession>A0A5B7K928</accession>
<dbReference type="Proteomes" id="UP000324222">
    <property type="component" value="Unassembled WGS sequence"/>
</dbReference>